<dbReference type="InterPro" id="IPR026444">
    <property type="entry name" value="Secre_tail"/>
</dbReference>
<dbReference type="STRING" id="927664.SAMN05421780_101757"/>
<evidence type="ECO:0000313" key="4">
    <source>
        <dbReference type="Proteomes" id="UP000199514"/>
    </source>
</evidence>
<dbReference type="NCBIfam" id="TIGR04183">
    <property type="entry name" value="Por_Secre_tail"/>
    <property type="match status" value="1"/>
</dbReference>
<sequence length="440" mass="50403">MKKLFFVLFSWLTVAAQAQMLPPHFPASSASFTQKYLMPKDLSSLFKSSLPNAMRTMQPNTTMIRVDSVVRMDSIYSDITHRYEMFEYNNEGRIVKDSMFYRFNANPRMLESKNEYEYDANGRLVKKRKYKNTPNYDVLSLNATTDYSYDANNLLLEENGVFVNGSMSKENYTYNANNQMIELISKYKNSDTSNWAINSKVVFNYDASGKPNYYGYYAPNASAQLYLAAKYSIYFNAGNKIDSMSSTVLYEDSSVAWASKETYSYDGNGNMSVRKMFDYDTISNTWTPTITQYYQLNPNYLMSNVLQESDPWPIGFAQFFTNAFVHLDVYRFVAASNTWKFNNLYDYYYSPIEITSTKTASTSQASLYPNPATNVLNVQLSGNATEGQISLYDAQGRRVLNQSVSAQQSTLDLQALPQGMYFYRLQTDGQKLQTGKVTKL</sequence>
<dbReference type="Proteomes" id="UP000199514">
    <property type="component" value="Unassembled WGS sequence"/>
</dbReference>
<dbReference type="OrthoDB" id="1522095at2"/>
<protein>
    <submittedName>
        <fullName evidence="3">Por secretion system C-terminal sorting domain-containing protein</fullName>
    </submittedName>
</protein>
<dbReference type="Gene3D" id="2.40.128.720">
    <property type="match status" value="3"/>
</dbReference>
<gene>
    <name evidence="3" type="ORF">SAMN05421780_101757</name>
</gene>
<keyword evidence="1" id="KW-0732">Signal</keyword>
<keyword evidence="4" id="KW-1185">Reference proteome</keyword>
<organism evidence="3 4">
    <name type="scientific">Flexibacter flexilis DSM 6793</name>
    <dbReference type="NCBI Taxonomy" id="927664"/>
    <lineage>
        <taxon>Bacteria</taxon>
        <taxon>Pseudomonadati</taxon>
        <taxon>Bacteroidota</taxon>
        <taxon>Cytophagia</taxon>
        <taxon>Cytophagales</taxon>
        <taxon>Flexibacteraceae</taxon>
        <taxon>Flexibacter</taxon>
    </lineage>
</organism>
<dbReference type="RefSeq" id="WP_091507520.1">
    <property type="nucleotide sequence ID" value="NZ_FOLE01000001.1"/>
</dbReference>
<evidence type="ECO:0000313" key="3">
    <source>
        <dbReference type="EMBL" id="SFB85128.1"/>
    </source>
</evidence>
<feature type="signal peptide" evidence="1">
    <location>
        <begin position="1"/>
        <end position="18"/>
    </location>
</feature>
<feature type="chain" id="PRO_5011554726" evidence="1">
    <location>
        <begin position="19"/>
        <end position="440"/>
    </location>
</feature>
<name>A0A1I1EI89_9BACT</name>
<evidence type="ECO:0000259" key="2">
    <source>
        <dbReference type="Pfam" id="PF18962"/>
    </source>
</evidence>
<accession>A0A1I1EI89</accession>
<evidence type="ECO:0000256" key="1">
    <source>
        <dbReference type="SAM" id="SignalP"/>
    </source>
</evidence>
<dbReference type="EMBL" id="FOLE01000001">
    <property type="protein sequence ID" value="SFB85128.1"/>
    <property type="molecule type" value="Genomic_DNA"/>
</dbReference>
<dbReference type="Pfam" id="PF18962">
    <property type="entry name" value="Por_Secre_tail"/>
    <property type="match status" value="1"/>
</dbReference>
<dbReference type="AlphaFoldDB" id="A0A1I1EI89"/>
<reference evidence="3 4" key="1">
    <citation type="submission" date="2016-10" db="EMBL/GenBank/DDBJ databases">
        <authorList>
            <person name="de Groot N.N."/>
        </authorList>
    </citation>
    <scope>NUCLEOTIDE SEQUENCE [LARGE SCALE GENOMIC DNA]</scope>
    <source>
        <strain evidence="3 4">DSM 6793</strain>
    </source>
</reference>
<proteinExistence type="predicted"/>
<feature type="domain" description="Secretion system C-terminal sorting" evidence="2">
    <location>
        <begin position="367"/>
        <end position="433"/>
    </location>
</feature>